<keyword evidence="3 12" id="KW-0732">Signal</keyword>
<dbReference type="RefSeq" id="XP_064852232.1">
    <property type="nucleotide sequence ID" value="XM_064996160.1"/>
</dbReference>
<dbReference type="InterPro" id="IPR012334">
    <property type="entry name" value="Pectin_lyas_fold"/>
</dbReference>
<dbReference type="GeneID" id="90073211"/>
<dbReference type="EMBL" id="BTFZ01000004">
    <property type="protein sequence ID" value="GMM35232.1"/>
    <property type="molecule type" value="Genomic_DNA"/>
</dbReference>
<dbReference type="InterPro" id="IPR006626">
    <property type="entry name" value="PbH1"/>
</dbReference>
<evidence type="ECO:0000313" key="14">
    <source>
        <dbReference type="Proteomes" id="UP001360560"/>
    </source>
</evidence>
<evidence type="ECO:0000256" key="9">
    <source>
        <dbReference type="ARBA" id="ARBA00034074"/>
    </source>
</evidence>
<comment type="caution">
    <text evidence="13">The sequence shown here is derived from an EMBL/GenBank/DDBJ whole genome shotgun (WGS) entry which is preliminary data.</text>
</comment>
<evidence type="ECO:0000256" key="11">
    <source>
        <dbReference type="RuleBase" id="RU361169"/>
    </source>
</evidence>
<feature type="chain" id="PRO_5043641248" description="endo-polygalacturonase" evidence="12">
    <location>
        <begin position="17"/>
        <end position="368"/>
    </location>
</feature>
<comment type="catalytic activity">
    <reaction evidence="9">
        <text>(1,4-alpha-D-galacturonosyl)n+m + H2O = (1,4-alpha-D-galacturonosyl)n + (1,4-alpha-D-galacturonosyl)m.</text>
        <dbReference type="EC" id="3.2.1.15"/>
    </reaction>
</comment>
<evidence type="ECO:0000256" key="5">
    <source>
        <dbReference type="ARBA" id="ARBA00022801"/>
    </source>
</evidence>
<dbReference type="SUPFAM" id="SSF51126">
    <property type="entry name" value="Pectin lyase-like"/>
    <property type="match status" value="1"/>
</dbReference>
<proteinExistence type="inferred from homology"/>
<keyword evidence="7 11" id="KW-0326">Glycosidase</keyword>
<reference evidence="13 14" key="1">
    <citation type="journal article" date="2023" name="Elife">
        <title>Identification of key yeast species and microbe-microbe interactions impacting larval growth of Drosophila in the wild.</title>
        <authorList>
            <person name="Mure A."/>
            <person name="Sugiura Y."/>
            <person name="Maeda R."/>
            <person name="Honda K."/>
            <person name="Sakurai N."/>
            <person name="Takahashi Y."/>
            <person name="Watada M."/>
            <person name="Katoh T."/>
            <person name="Gotoh A."/>
            <person name="Gotoh Y."/>
            <person name="Taniguchi I."/>
            <person name="Nakamura K."/>
            <person name="Hayashi T."/>
            <person name="Katayama T."/>
            <person name="Uemura T."/>
            <person name="Hattori Y."/>
        </authorList>
    </citation>
    <scope>NUCLEOTIDE SEQUENCE [LARGE SCALE GENOMIC DNA]</scope>
    <source>
        <strain evidence="13 14">SC-9</strain>
    </source>
</reference>
<dbReference type="PROSITE" id="PS00502">
    <property type="entry name" value="POLYGALACTURONASE"/>
    <property type="match status" value="1"/>
</dbReference>
<dbReference type="GO" id="GO:0045490">
    <property type="term" value="P:pectin catabolic process"/>
    <property type="evidence" value="ECO:0007669"/>
    <property type="project" value="TreeGrafter"/>
</dbReference>
<evidence type="ECO:0000256" key="7">
    <source>
        <dbReference type="ARBA" id="ARBA00023295"/>
    </source>
</evidence>
<keyword evidence="4" id="KW-0677">Repeat</keyword>
<feature type="active site" evidence="10">
    <location>
        <position position="229"/>
    </location>
</feature>
<keyword evidence="5 11" id="KW-0378">Hydrolase</keyword>
<evidence type="ECO:0000256" key="2">
    <source>
        <dbReference type="ARBA" id="ARBA00012736"/>
    </source>
</evidence>
<dbReference type="Gene3D" id="2.160.20.10">
    <property type="entry name" value="Single-stranded right-handed beta-helix, Pectin lyase-like"/>
    <property type="match status" value="1"/>
</dbReference>
<dbReference type="GO" id="GO:0004650">
    <property type="term" value="F:polygalacturonase activity"/>
    <property type="evidence" value="ECO:0007669"/>
    <property type="project" value="UniProtKB-EC"/>
</dbReference>
<evidence type="ECO:0000256" key="3">
    <source>
        <dbReference type="ARBA" id="ARBA00022729"/>
    </source>
</evidence>
<evidence type="ECO:0000256" key="1">
    <source>
        <dbReference type="ARBA" id="ARBA00008834"/>
    </source>
</evidence>
<evidence type="ECO:0000256" key="4">
    <source>
        <dbReference type="ARBA" id="ARBA00022737"/>
    </source>
</evidence>
<feature type="signal peptide" evidence="12">
    <location>
        <begin position="1"/>
        <end position="16"/>
    </location>
</feature>
<evidence type="ECO:0000313" key="13">
    <source>
        <dbReference type="EMBL" id="GMM35232.1"/>
    </source>
</evidence>
<gene>
    <name evidence="13" type="ORF">DASC09_025570</name>
</gene>
<name>A0AAV5QKA7_9ASCO</name>
<organism evidence="13 14">
    <name type="scientific">Saccharomycopsis crataegensis</name>
    <dbReference type="NCBI Taxonomy" id="43959"/>
    <lineage>
        <taxon>Eukaryota</taxon>
        <taxon>Fungi</taxon>
        <taxon>Dikarya</taxon>
        <taxon>Ascomycota</taxon>
        <taxon>Saccharomycotina</taxon>
        <taxon>Saccharomycetes</taxon>
        <taxon>Saccharomycopsidaceae</taxon>
        <taxon>Saccharomycopsis</taxon>
    </lineage>
</organism>
<dbReference type="FunFam" id="2.160.20.10:FF:000002">
    <property type="entry name" value="Endopolygalacturonase D"/>
    <property type="match status" value="1"/>
</dbReference>
<dbReference type="AlphaFoldDB" id="A0AAV5QKA7"/>
<keyword evidence="14" id="KW-1185">Reference proteome</keyword>
<dbReference type="SMART" id="SM00710">
    <property type="entry name" value="PbH1"/>
    <property type="match status" value="7"/>
</dbReference>
<comment type="similarity">
    <text evidence="1 11">Belongs to the glycosyl hydrolase 28 family.</text>
</comment>
<keyword evidence="8" id="KW-0961">Cell wall biogenesis/degradation</keyword>
<dbReference type="PANTHER" id="PTHR31884">
    <property type="entry name" value="POLYGALACTURONASE"/>
    <property type="match status" value="1"/>
</dbReference>
<keyword evidence="6" id="KW-1015">Disulfide bond</keyword>
<dbReference type="GO" id="GO:0005576">
    <property type="term" value="C:extracellular region"/>
    <property type="evidence" value="ECO:0007669"/>
    <property type="project" value="TreeGrafter"/>
</dbReference>
<evidence type="ECO:0000256" key="12">
    <source>
        <dbReference type="SAM" id="SignalP"/>
    </source>
</evidence>
<dbReference type="InterPro" id="IPR011050">
    <property type="entry name" value="Pectin_lyase_fold/virulence"/>
</dbReference>
<accession>A0AAV5QKA7</accession>
<evidence type="ECO:0000256" key="8">
    <source>
        <dbReference type="ARBA" id="ARBA00023316"/>
    </source>
</evidence>
<dbReference type="InterPro" id="IPR050434">
    <property type="entry name" value="Glycosyl_hydrlase_28"/>
</dbReference>
<dbReference type="Pfam" id="PF00295">
    <property type="entry name" value="Glyco_hydro_28"/>
    <property type="match status" value="1"/>
</dbReference>
<sequence>MKYTFLLSALLALAQAGPVNHSHELQKRSSCTITTSNLSNIASIKKSCTSIIVDGVTVPAKETLDLTGLKSGTTVTFEGTTTFEYAAWTGPLIAVSGSDVTITGSSGHVINGNGAKWWDGKGSNGGVKKPKFFSAHSLSSNSVIENLNIKNTPVQGFSIYGVDGLTIDSVTIDNSDGDSDGGHNTDGFDIGSSNNVIIQNCIVKNQDDCLAINSGTEIQFLNNQCSGGHGISIGSVGGRSNNVVSGVTVSGNTVTDSANGIRIKTVYGATGSVKNITYKNNKISEISKYGIVIEGDYENGSPTGTPTGGVPITDLTVSGLTGSVDSSAQPIYILVKNASGWTFSDIDITGGKSSKTCEGIPSGAGVSC</sequence>
<evidence type="ECO:0000256" key="6">
    <source>
        <dbReference type="ARBA" id="ARBA00023157"/>
    </source>
</evidence>
<protein>
    <recommendedName>
        <fullName evidence="2">endo-polygalacturonase</fullName>
        <ecNumber evidence="2">3.2.1.15</ecNumber>
    </recommendedName>
</protein>
<dbReference type="Proteomes" id="UP001360560">
    <property type="component" value="Unassembled WGS sequence"/>
</dbReference>
<dbReference type="EC" id="3.2.1.15" evidence="2"/>
<dbReference type="InterPro" id="IPR000743">
    <property type="entry name" value="Glyco_hydro_28"/>
</dbReference>
<dbReference type="GO" id="GO:0071555">
    <property type="term" value="P:cell wall organization"/>
    <property type="evidence" value="ECO:0007669"/>
    <property type="project" value="UniProtKB-KW"/>
</dbReference>
<evidence type="ECO:0000256" key="10">
    <source>
        <dbReference type="PROSITE-ProRule" id="PRU10052"/>
    </source>
</evidence>
<dbReference type="PANTHER" id="PTHR31884:SF1">
    <property type="entry name" value="POLYGALACTURONASE"/>
    <property type="match status" value="1"/>
</dbReference>